<organism evidence="5 6">
    <name type="scientific">Haemonchus contortus</name>
    <name type="common">Barber pole worm</name>
    <dbReference type="NCBI Taxonomy" id="6289"/>
    <lineage>
        <taxon>Eukaryota</taxon>
        <taxon>Metazoa</taxon>
        <taxon>Ecdysozoa</taxon>
        <taxon>Nematoda</taxon>
        <taxon>Chromadorea</taxon>
        <taxon>Rhabditida</taxon>
        <taxon>Rhabditina</taxon>
        <taxon>Rhabditomorpha</taxon>
        <taxon>Strongyloidea</taxon>
        <taxon>Trichostrongylidae</taxon>
        <taxon>Haemonchus</taxon>
    </lineage>
</organism>
<dbReference type="GO" id="GO:0005634">
    <property type="term" value="C:nucleus"/>
    <property type="evidence" value="ECO:0007669"/>
    <property type="project" value="TreeGrafter"/>
</dbReference>
<evidence type="ECO:0000313" key="5">
    <source>
        <dbReference type="Proteomes" id="UP000025227"/>
    </source>
</evidence>
<dbReference type="Gene3D" id="2.60.40.790">
    <property type="match status" value="1"/>
</dbReference>
<dbReference type="AlphaFoldDB" id="A0A7I5E844"/>
<dbReference type="OMA" id="WECETAS"/>
<name>A0A7I5E844_HAECO</name>
<dbReference type="OrthoDB" id="1431247at2759"/>
<comment type="similarity">
    <text evidence="1 2">Belongs to the small heat shock protein (HSP20) family.</text>
</comment>
<dbReference type="PANTHER" id="PTHR45640:SF32">
    <property type="entry name" value="STRESS-INDUCED PROTEIN 1"/>
    <property type="match status" value="1"/>
</dbReference>
<dbReference type="InterPro" id="IPR002068">
    <property type="entry name" value="A-crystallin/Hsp20_dom"/>
</dbReference>
<evidence type="ECO:0000256" key="2">
    <source>
        <dbReference type="RuleBase" id="RU003616"/>
    </source>
</evidence>
<proteinExistence type="inferred from homology"/>
<dbReference type="GO" id="GO:0042026">
    <property type="term" value="P:protein refolding"/>
    <property type="evidence" value="ECO:0007669"/>
    <property type="project" value="TreeGrafter"/>
</dbReference>
<dbReference type="Pfam" id="PF00011">
    <property type="entry name" value="HSP20"/>
    <property type="match status" value="1"/>
</dbReference>
<dbReference type="InterPro" id="IPR008978">
    <property type="entry name" value="HSP20-like_chaperone"/>
</dbReference>
<protein>
    <submittedName>
        <fullName evidence="6">SHSP domain-containing protein</fullName>
    </submittedName>
</protein>
<dbReference type="GO" id="GO:0009408">
    <property type="term" value="P:response to heat"/>
    <property type="evidence" value="ECO:0007669"/>
    <property type="project" value="TreeGrafter"/>
</dbReference>
<dbReference type="PANTHER" id="PTHR45640">
    <property type="entry name" value="HEAT SHOCK PROTEIN HSP-12.2-RELATED"/>
    <property type="match status" value="1"/>
</dbReference>
<accession>A0A7I5E844</accession>
<keyword evidence="5" id="KW-1185">Reference proteome</keyword>
<evidence type="ECO:0000313" key="6">
    <source>
        <dbReference type="WBParaSite" id="HCON_00059180-00001"/>
    </source>
</evidence>
<dbReference type="InterPro" id="IPR001436">
    <property type="entry name" value="Alpha-crystallin/sHSP_animal"/>
</dbReference>
<feature type="domain" description="SHSP" evidence="4">
    <location>
        <begin position="36"/>
        <end position="146"/>
    </location>
</feature>
<evidence type="ECO:0000256" key="3">
    <source>
        <dbReference type="SAM" id="MobiDB-lite"/>
    </source>
</evidence>
<sequence>MSLCLAPSSAFLLPRLIDDVFSEFDGIDRALRAHTRSDGAQMGQLDKVVDDDTKLAISLDVNRFRPEDLNVNLEGRVLTVEGKQEVNEEHGYSLRSFVRQWTLPKDVDVEKLQSSITEDGKLSIEAPKLAPQPSIGRGKSIPIQKAPSKDK</sequence>
<dbReference type="GO" id="GO:0051082">
    <property type="term" value="F:unfolded protein binding"/>
    <property type="evidence" value="ECO:0007669"/>
    <property type="project" value="TreeGrafter"/>
</dbReference>
<feature type="region of interest" description="Disordered" evidence="3">
    <location>
        <begin position="120"/>
        <end position="151"/>
    </location>
</feature>
<dbReference type="WBParaSite" id="HCON_00059180-00001">
    <property type="protein sequence ID" value="HCON_00059180-00001"/>
    <property type="gene ID" value="HCON_00059180"/>
</dbReference>
<dbReference type="CDD" id="cd06526">
    <property type="entry name" value="metazoan_ACD"/>
    <property type="match status" value="1"/>
</dbReference>
<dbReference type="GO" id="GO:0005737">
    <property type="term" value="C:cytoplasm"/>
    <property type="evidence" value="ECO:0007669"/>
    <property type="project" value="TreeGrafter"/>
</dbReference>
<evidence type="ECO:0000256" key="1">
    <source>
        <dbReference type="PROSITE-ProRule" id="PRU00285"/>
    </source>
</evidence>
<dbReference type="PROSITE" id="PS01031">
    <property type="entry name" value="SHSP"/>
    <property type="match status" value="1"/>
</dbReference>
<dbReference type="SUPFAM" id="SSF49764">
    <property type="entry name" value="HSP20-like chaperones"/>
    <property type="match status" value="1"/>
</dbReference>
<evidence type="ECO:0000259" key="4">
    <source>
        <dbReference type="PROSITE" id="PS01031"/>
    </source>
</evidence>
<dbReference type="Proteomes" id="UP000025227">
    <property type="component" value="Unplaced"/>
</dbReference>
<reference evidence="6" key="1">
    <citation type="submission" date="2020-12" db="UniProtKB">
        <authorList>
            <consortium name="WormBaseParasite"/>
        </authorList>
    </citation>
    <scope>IDENTIFICATION</scope>
    <source>
        <strain evidence="6">MHco3</strain>
    </source>
</reference>
<dbReference type="GO" id="GO:0036498">
    <property type="term" value="P:IRE1-mediated unfolded protein response"/>
    <property type="evidence" value="ECO:0007669"/>
    <property type="project" value="TreeGrafter"/>
</dbReference>